<evidence type="ECO:0000256" key="1">
    <source>
        <dbReference type="SAM" id="MobiDB-lite"/>
    </source>
</evidence>
<accession>A0ABS4QI93</accession>
<organism evidence="3 4">
    <name type="scientific">Nocardia goodfellowii</name>
    <dbReference type="NCBI Taxonomy" id="882446"/>
    <lineage>
        <taxon>Bacteria</taxon>
        <taxon>Bacillati</taxon>
        <taxon>Actinomycetota</taxon>
        <taxon>Actinomycetes</taxon>
        <taxon>Mycobacteriales</taxon>
        <taxon>Nocardiaceae</taxon>
        <taxon>Nocardia</taxon>
    </lineage>
</organism>
<evidence type="ECO:0000256" key="2">
    <source>
        <dbReference type="SAM" id="Phobius"/>
    </source>
</evidence>
<name>A0ABS4QI93_9NOCA</name>
<dbReference type="RefSeq" id="WP_209890418.1">
    <property type="nucleotide sequence ID" value="NZ_JAGGMR010000001.1"/>
</dbReference>
<sequence>MSTAIRETTSPSFDDIALVPVGLDVAPGAAAVSLVRRPHRTGLRTTDSAPRPLADRRPRDSRPSGAAQLYRGGPVRTAGMRPPHGAHPMDTRVAEAQVGFAVLAVAALLSALVVTALILLAQWRAGTFGVQPATTPVVVEQLPAPEPAPFR</sequence>
<reference evidence="3 4" key="1">
    <citation type="submission" date="2021-03" db="EMBL/GenBank/DDBJ databases">
        <title>Sequencing the genomes of 1000 actinobacteria strains.</title>
        <authorList>
            <person name="Klenk H.-P."/>
        </authorList>
    </citation>
    <scope>NUCLEOTIDE SEQUENCE [LARGE SCALE GENOMIC DNA]</scope>
    <source>
        <strain evidence="3 4">DSM 45516</strain>
    </source>
</reference>
<dbReference type="EMBL" id="JAGGMR010000001">
    <property type="protein sequence ID" value="MBP2190376.1"/>
    <property type="molecule type" value="Genomic_DNA"/>
</dbReference>
<keyword evidence="4" id="KW-1185">Reference proteome</keyword>
<evidence type="ECO:0000313" key="3">
    <source>
        <dbReference type="EMBL" id="MBP2190376.1"/>
    </source>
</evidence>
<keyword evidence="2" id="KW-0472">Membrane</keyword>
<keyword evidence="2" id="KW-0812">Transmembrane</keyword>
<gene>
    <name evidence="3" type="ORF">BJ987_003277</name>
</gene>
<evidence type="ECO:0000313" key="4">
    <source>
        <dbReference type="Proteomes" id="UP001519325"/>
    </source>
</evidence>
<comment type="caution">
    <text evidence="3">The sequence shown here is derived from an EMBL/GenBank/DDBJ whole genome shotgun (WGS) entry which is preliminary data.</text>
</comment>
<feature type="transmembrane region" description="Helical" evidence="2">
    <location>
        <begin position="98"/>
        <end position="121"/>
    </location>
</feature>
<protein>
    <submittedName>
        <fullName evidence="3">Uncharacterized protein</fullName>
    </submittedName>
</protein>
<feature type="compositionally biased region" description="Basic and acidic residues" evidence="1">
    <location>
        <begin position="53"/>
        <end position="62"/>
    </location>
</feature>
<feature type="region of interest" description="Disordered" evidence="1">
    <location>
        <begin position="37"/>
        <end position="88"/>
    </location>
</feature>
<keyword evidence="2" id="KW-1133">Transmembrane helix</keyword>
<dbReference type="Proteomes" id="UP001519325">
    <property type="component" value="Unassembled WGS sequence"/>
</dbReference>
<proteinExistence type="predicted"/>